<feature type="compositionally biased region" description="Low complexity" evidence="4">
    <location>
        <begin position="13"/>
        <end position="23"/>
    </location>
</feature>
<proteinExistence type="predicted"/>
<evidence type="ECO:0000256" key="1">
    <source>
        <dbReference type="ARBA" id="ARBA00022723"/>
    </source>
</evidence>
<feature type="compositionally biased region" description="Basic residues" evidence="4">
    <location>
        <begin position="428"/>
        <end position="446"/>
    </location>
</feature>
<dbReference type="GO" id="GO:0061188">
    <property type="term" value="P:negative regulation of rDNA heterochromatin formation"/>
    <property type="evidence" value="ECO:0007669"/>
    <property type="project" value="TreeGrafter"/>
</dbReference>
<dbReference type="Proteomes" id="UP000799767">
    <property type="component" value="Unassembled WGS sequence"/>
</dbReference>
<evidence type="ECO:0000313" key="7">
    <source>
        <dbReference type="Proteomes" id="UP000799767"/>
    </source>
</evidence>
<name>A0A6A6PZ40_9PEZI</name>
<evidence type="ECO:0000256" key="3">
    <source>
        <dbReference type="ARBA" id="ARBA00022833"/>
    </source>
</evidence>
<feature type="region of interest" description="Disordered" evidence="4">
    <location>
        <begin position="170"/>
        <end position="453"/>
    </location>
</feature>
<feature type="compositionally biased region" description="Basic and acidic residues" evidence="4">
    <location>
        <begin position="309"/>
        <end position="340"/>
    </location>
</feature>
<dbReference type="InterPro" id="IPR011011">
    <property type="entry name" value="Znf_FYVE_PHD"/>
</dbReference>
<dbReference type="InterPro" id="IPR003903">
    <property type="entry name" value="UIM_dom"/>
</dbReference>
<sequence>MPTRATKPPPPASTASSSSLSSGRPDRSATLPRPQASATPHSRSSEEMSEPPRRSQRSQPSKKDEAAKEEHELDEDAIEEDEEVTRCVCGLSEYPGPALSEAFDGVDAQAEDAGGLFISCDACSVWQHGGCVGIFEEAQVPDKYYCEECRPKLHDLHVDSRGQNYSLYQPVYSKTGRKPSISKHGDKAKHEREAASLRASADPATGRRRATMRSKEHDEEEEQIRRAIEESKRETGTAGGNGSGRRNGKRARPDSEDQRSDLKRQRRTSEAANQKPTPADEESEDDLASGNGGKGKKGRTEAVQSARQTEQREKEKERDRARAEAAGRRQERAGRRRVEDEASEETPKPTASAKASPPPPSKLGNILNAKTRGGSSPPNVKKTIPSATNGASSGDEPLTNGDSQHKMGSNGNGTTKNSPERGAPMRGKFGRGRHKGVVGNGLKHHHGPEDPSELSIATMKRRMDGMAAFIAKAQAELAGDRRVLQHGAGVLPPPPRSGVEDGGGEQKFEKMNALDMAGVVSREILEWQSRFASGA</sequence>
<dbReference type="GO" id="GO:0008270">
    <property type="term" value="F:zinc ion binding"/>
    <property type="evidence" value="ECO:0007669"/>
    <property type="project" value="UniProtKB-KW"/>
</dbReference>
<dbReference type="OrthoDB" id="418595at2759"/>
<feature type="domain" description="Zinc finger PHD-type" evidence="5">
    <location>
        <begin position="86"/>
        <end position="150"/>
    </location>
</feature>
<gene>
    <name evidence="6" type="ORF">BDY17DRAFT_321914</name>
</gene>
<dbReference type="PANTHER" id="PTHR47793:SF1">
    <property type="entry name" value="HISTONE DEACETYLASE COMPLEX SUBUNIT CTI6"/>
    <property type="match status" value="1"/>
</dbReference>
<feature type="compositionally biased region" description="Basic and acidic residues" evidence="4">
    <location>
        <begin position="183"/>
        <end position="195"/>
    </location>
</feature>
<dbReference type="RefSeq" id="XP_033591605.1">
    <property type="nucleotide sequence ID" value="XM_033736721.1"/>
</dbReference>
<accession>A0A6A6PZ40</accession>
<evidence type="ECO:0000256" key="2">
    <source>
        <dbReference type="ARBA" id="ARBA00022771"/>
    </source>
</evidence>
<keyword evidence="1" id="KW-0479">Metal-binding</keyword>
<keyword evidence="7" id="KW-1185">Reference proteome</keyword>
<organism evidence="6 7">
    <name type="scientific">Neohortaea acidophila</name>
    <dbReference type="NCBI Taxonomy" id="245834"/>
    <lineage>
        <taxon>Eukaryota</taxon>
        <taxon>Fungi</taxon>
        <taxon>Dikarya</taxon>
        <taxon>Ascomycota</taxon>
        <taxon>Pezizomycotina</taxon>
        <taxon>Dothideomycetes</taxon>
        <taxon>Dothideomycetidae</taxon>
        <taxon>Mycosphaerellales</taxon>
        <taxon>Teratosphaeriaceae</taxon>
        <taxon>Neohortaea</taxon>
    </lineage>
</organism>
<dbReference type="GeneID" id="54477723"/>
<dbReference type="PROSITE" id="PS50330">
    <property type="entry name" value="UIM"/>
    <property type="match status" value="1"/>
</dbReference>
<evidence type="ECO:0000259" key="5">
    <source>
        <dbReference type="SMART" id="SM00249"/>
    </source>
</evidence>
<dbReference type="Pfam" id="PF00628">
    <property type="entry name" value="PHD"/>
    <property type="match status" value="1"/>
</dbReference>
<dbReference type="Gene3D" id="3.30.40.10">
    <property type="entry name" value="Zinc/RING finger domain, C3HC4 (zinc finger)"/>
    <property type="match status" value="1"/>
</dbReference>
<protein>
    <recommendedName>
        <fullName evidence="5">Zinc finger PHD-type domain-containing protein</fullName>
    </recommendedName>
</protein>
<dbReference type="SUPFAM" id="SSF57903">
    <property type="entry name" value="FYVE/PHD zinc finger"/>
    <property type="match status" value="1"/>
</dbReference>
<dbReference type="GO" id="GO:0033698">
    <property type="term" value="C:Rpd3L complex"/>
    <property type="evidence" value="ECO:0007669"/>
    <property type="project" value="TreeGrafter"/>
</dbReference>
<dbReference type="InterPro" id="IPR053051">
    <property type="entry name" value="HDAC_complex_subunit"/>
</dbReference>
<dbReference type="InterPro" id="IPR013083">
    <property type="entry name" value="Znf_RING/FYVE/PHD"/>
</dbReference>
<feature type="compositionally biased region" description="Acidic residues" evidence="4">
    <location>
        <begin position="72"/>
        <end position="81"/>
    </location>
</feature>
<feature type="compositionally biased region" description="Polar residues" evidence="4">
    <location>
        <begin position="400"/>
        <end position="417"/>
    </location>
</feature>
<dbReference type="PROSITE" id="PS01359">
    <property type="entry name" value="ZF_PHD_1"/>
    <property type="match status" value="1"/>
</dbReference>
<dbReference type="InterPro" id="IPR019786">
    <property type="entry name" value="Zinc_finger_PHD-type_CS"/>
</dbReference>
<feature type="compositionally biased region" description="Basic and acidic residues" evidence="4">
    <location>
        <begin position="251"/>
        <end position="269"/>
    </location>
</feature>
<dbReference type="SMART" id="SM00249">
    <property type="entry name" value="PHD"/>
    <property type="match status" value="1"/>
</dbReference>
<dbReference type="GO" id="GO:0070210">
    <property type="term" value="C:Rpd3L-Expanded complex"/>
    <property type="evidence" value="ECO:0007669"/>
    <property type="project" value="TreeGrafter"/>
</dbReference>
<dbReference type="PANTHER" id="PTHR47793">
    <property type="entry name" value="HISTONE DEACETYLASE COMPLEX SUBUNIT CTI6"/>
    <property type="match status" value="1"/>
</dbReference>
<feature type="compositionally biased region" description="Basic and acidic residues" evidence="4">
    <location>
        <begin position="43"/>
        <end position="53"/>
    </location>
</feature>
<dbReference type="AlphaFoldDB" id="A0A6A6PZ40"/>
<dbReference type="GO" id="GO:0061186">
    <property type="term" value="P:negative regulation of silent mating-type cassette heterochromatin formation"/>
    <property type="evidence" value="ECO:0007669"/>
    <property type="project" value="TreeGrafter"/>
</dbReference>
<keyword evidence="3" id="KW-0862">Zinc</keyword>
<dbReference type="EMBL" id="MU001633">
    <property type="protein sequence ID" value="KAF2485036.1"/>
    <property type="molecule type" value="Genomic_DNA"/>
</dbReference>
<feature type="compositionally biased region" description="Basic and acidic residues" evidence="4">
    <location>
        <begin position="213"/>
        <end position="235"/>
    </location>
</feature>
<dbReference type="InterPro" id="IPR001965">
    <property type="entry name" value="Znf_PHD"/>
</dbReference>
<evidence type="ECO:0000313" key="6">
    <source>
        <dbReference type="EMBL" id="KAF2485036.1"/>
    </source>
</evidence>
<evidence type="ECO:0000256" key="4">
    <source>
        <dbReference type="SAM" id="MobiDB-lite"/>
    </source>
</evidence>
<dbReference type="InterPro" id="IPR019787">
    <property type="entry name" value="Znf_PHD-finger"/>
</dbReference>
<keyword evidence="2" id="KW-0863">Zinc-finger</keyword>
<feature type="region of interest" description="Disordered" evidence="4">
    <location>
        <begin position="1"/>
        <end position="81"/>
    </location>
</feature>
<feature type="compositionally biased region" description="Basic and acidic residues" evidence="4">
    <location>
        <begin position="61"/>
        <end position="71"/>
    </location>
</feature>
<reference evidence="6" key="1">
    <citation type="journal article" date="2020" name="Stud. Mycol.">
        <title>101 Dothideomycetes genomes: a test case for predicting lifestyles and emergence of pathogens.</title>
        <authorList>
            <person name="Haridas S."/>
            <person name="Albert R."/>
            <person name="Binder M."/>
            <person name="Bloem J."/>
            <person name="Labutti K."/>
            <person name="Salamov A."/>
            <person name="Andreopoulos B."/>
            <person name="Baker S."/>
            <person name="Barry K."/>
            <person name="Bills G."/>
            <person name="Bluhm B."/>
            <person name="Cannon C."/>
            <person name="Castanera R."/>
            <person name="Culley D."/>
            <person name="Daum C."/>
            <person name="Ezra D."/>
            <person name="Gonzalez J."/>
            <person name="Henrissat B."/>
            <person name="Kuo A."/>
            <person name="Liang C."/>
            <person name="Lipzen A."/>
            <person name="Lutzoni F."/>
            <person name="Magnuson J."/>
            <person name="Mondo S."/>
            <person name="Nolan M."/>
            <person name="Ohm R."/>
            <person name="Pangilinan J."/>
            <person name="Park H.-J."/>
            <person name="Ramirez L."/>
            <person name="Alfaro M."/>
            <person name="Sun H."/>
            <person name="Tritt A."/>
            <person name="Yoshinaga Y."/>
            <person name="Zwiers L.-H."/>
            <person name="Turgeon B."/>
            <person name="Goodwin S."/>
            <person name="Spatafora J."/>
            <person name="Crous P."/>
            <person name="Grigoriev I."/>
        </authorList>
    </citation>
    <scope>NUCLEOTIDE SEQUENCE</scope>
    <source>
        <strain evidence="6">CBS 113389</strain>
    </source>
</reference>